<dbReference type="SMART" id="SM00355">
    <property type="entry name" value="ZnF_C2H2"/>
    <property type="match status" value="2"/>
</dbReference>
<evidence type="ECO:0000256" key="1">
    <source>
        <dbReference type="ARBA" id="ARBA00004123"/>
    </source>
</evidence>
<dbReference type="InterPro" id="IPR036236">
    <property type="entry name" value="Znf_C2H2_sf"/>
</dbReference>
<dbReference type="GO" id="GO:0008270">
    <property type="term" value="F:zinc ion binding"/>
    <property type="evidence" value="ECO:0007669"/>
    <property type="project" value="UniProtKB-KW"/>
</dbReference>
<dbReference type="SUPFAM" id="SSF57667">
    <property type="entry name" value="beta-beta-alpha zinc fingers"/>
    <property type="match status" value="1"/>
</dbReference>
<dbReference type="InterPro" id="IPR051061">
    <property type="entry name" value="Zinc_finger_trans_reg"/>
</dbReference>
<dbReference type="AlphaFoldDB" id="A0A8I7B905"/>
<keyword evidence="5" id="KW-0805">Transcription regulation</keyword>
<keyword evidence="12" id="KW-1185">Reference proteome</keyword>
<comment type="subcellular location">
    <subcellularLocation>
        <location evidence="1">Nucleus</location>
    </subcellularLocation>
</comment>
<dbReference type="Gene3D" id="3.30.160.60">
    <property type="entry name" value="Classic Zinc Finger"/>
    <property type="match status" value="1"/>
</dbReference>
<feature type="domain" description="C2H2-type" evidence="10">
    <location>
        <begin position="47"/>
        <end position="76"/>
    </location>
</feature>
<dbReference type="PANTHER" id="PTHR46179:SF13">
    <property type="entry name" value="C2H2-TYPE DOMAIN-CONTAINING PROTEIN"/>
    <property type="match status" value="1"/>
</dbReference>
<reference evidence="12" key="1">
    <citation type="journal article" date="2012" name="Nature">
        <title>A physical, genetic and functional sequence assembly of the barley genome.</title>
        <authorList>
            <consortium name="The International Barley Genome Sequencing Consortium"/>
            <person name="Mayer K.F."/>
            <person name="Waugh R."/>
            <person name="Brown J.W."/>
            <person name="Schulman A."/>
            <person name="Langridge P."/>
            <person name="Platzer M."/>
            <person name="Fincher G.B."/>
            <person name="Muehlbauer G.J."/>
            <person name="Sato K."/>
            <person name="Close T.J."/>
            <person name="Wise R.P."/>
            <person name="Stein N."/>
        </authorList>
    </citation>
    <scope>NUCLEOTIDE SEQUENCE [LARGE SCALE GENOMIC DNA]</scope>
    <source>
        <strain evidence="12">cv. Morex</strain>
    </source>
</reference>
<evidence type="ECO:0000256" key="6">
    <source>
        <dbReference type="ARBA" id="ARBA00023163"/>
    </source>
</evidence>
<dbReference type="PROSITE" id="PS00028">
    <property type="entry name" value="ZINC_FINGER_C2H2_1"/>
    <property type="match status" value="1"/>
</dbReference>
<accession>A0A8I7B905</accession>
<evidence type="ECO:0000256" key="2">
    <source>
        <dbReference type="ARBA" id="ARBA00022723"/>
    </source>
</evidence>
<sequence length="124" mass="14339">MKQLKKATGEERTPRDDPMRVEGYTCNIEGCSMSFNTKNELSLHERHICPVDGCGKKFITHKHVLQHREVHTETTKQLKKATGEERTPRDHLMRVEGYTCGIEGCWMSFDTKRELSCMSVTCMF</sequence>
<keyword evidence="4" id="KW-0862">Zinc</keyword>
<evidence type="ECO:0000256" key="9">
    <source>
        <dbReference type="SAM" id="MobiDB-lite"/>
    </source>
</evidence>
<reference evidence="11" key="3">
    <citation type="submission" date="2022-01" db="UniProtKB">
        <authorList>
            <consortium name="EnsemblPlants"/>
        </authorList>
    </citation>
    <scope>IDENTIFICATION</scope>
    <source>
        <strain evidence="11">subsp. vulgare</strain>
    </source>
</reference>
<feature type="compositionally biased region" description="Basic and acidic residues" evidence="9">
    <location>
        <begin position="7"/>
        <end position="20"/>
    </location>
</feature>
<name>A0A8I7B905_HORVV</name>
<evidence type="ECO:0000256" key="3">
    <source>
        <dbReference type="ARBA" id="ARBA00022771"/>
    </source>
</evidence>
<dbReference type="Gramene" id="HORVU.MOREX.r2.3HG0188590.1">
    <property type="protein sequence ID" value="HORVU.MOREX.r2.3HG0188590.1.CDS.1"/>
    <property type="gene ID" value="HORVU.MOREX.r2.3HG0188590"/>
</dbReference>
<protein>
    <recommendedName>
        <fullName evidence="10">C2H2-type domain-containing protein</fullName>
    </recommendedName>
</protein>
<keyword evidence="3 8" id="KW-0863">Zinc-finger</keyword>
<dbReference type="Proteomes" id="UP000011116">
    <property type="component" value="Chromosome 3H"/>
</dbReference>
<dbReference type="InterPro" id="IPR013087">
    <property type="entry name" value="Znf_C2H2_type"/>
</dbReference>
<evidence type="ECO:0000313" key="12">
    <source>
        <dbReference type="Proteomes" id="UP000011116"/>
    </source>
</evidence>
<evidence type="ECO:0000256" key="4">
    <source>
        <dbReference type="ARBA" id="ARBA00022833"/>
    </source>
</evidence>
<dbReference type="GO" id="GO:0005634">
    <property type="term" value="C:nucleus"/>
    <property type="evidence" value="ECO:0007669"/>
    <property type="project" value="UniProtKB-SubCell"/>
</dbReference>
<keyword evidence="6" id="KW-0804">Transcription</keyword>
<evidence type="ECO:0000256" key="7">
    <source>
        <dbReference type="ARBA" id="ARBA00023242"/>
    </source>
</evidence>
<evidence type="ECO:0000256" key="8">
    <source>
        <dbReference type="PROSITE-ProRule" id="PRU00042"/>
    </source>
</evidence>
<dbReference type="Gramene" id="HORVU.MOREX.r3.3HG0227280.1">
    <property type="protein sequence ID" value="HORVU.MOREX.r3.3HG0227280.1.CDS1"/>
    <property type="gene ID" value="HORVU.MOREX.r3.3HG0227280"/>
</dbReference>
<keyword evidence="2" id="KW-0479">Metal-binding</keyword>
<dbReference type="Pfam" id="PF00096">
    <property type="entry name" value="zf-C2H2"/>
    <property type="match status" value="1"/>
</dbReference>
<evidence type="ECO:0000313" key="11">
    <source>
        <dbReference type="EnsemblPlants" id="HORVU.MOREX.r3.3HG0227280.1.CDS1"/>
    </source>
</evidence>
<evidence type="ECO:0000256" key="5">
    <source>
        <dbReference type="ARBA" id="ARBA00023015"/>
    </source>
</evidence>
<feature type="region of interest" description="Disordered" evidence="9">
    <location>
        <begin position="1"/>
        <end position="21"/>
    </location>
</feature>
<evidence type="ECO:0000259" key="10">
    <source>
        <dbReference type="PROSITE" id="PS50157"/>
    </source>
</evidence>
<dbReference type="PROSITE" id="PS50157">
    <property type="entry name" value="ZINC_FINGER_C2H2_2"/>
    <property type="match status" value="1"/>
</dbReference>
<dbReference type="PANTHER" id="PTHR46179">
    <property type="entry name" value="ZINC FINGER PROTEIN"/>
    <property type="match status" value="1"/>
</dbReference>
<reference evidence="11" key="2">
    <citation type="submission" date="2020-10" db="EMBL/GenBank/DDBJ databases">
        <authorList>
            <person name="Scholz U."/>
            <person name="Mascher M."/>
            <person name="Fiebig A."/>
        </authorList>
    </citation>
    <scope>NUCLEOTIDE SEQUENCE [LARGE SCALE GENOMIC DNA]</scope>
    <source>
        <strain evidence="11">cv. Morex</strain>
    </source>
</reference>
<dbReference type="EnsemblPlants" id="HORVU.MOREX.r3.3HG0227280.1">
    <property type="protein sequence ID" value="HORVU.MOREX.r3.3HG0227280.1.CDS1"/>
    <property type="gene ID" value="HORVU.MOREX.r3.3HG0227280"/>
</dbReference>
<keyword evidence="7" id="KW-0539">Nucleus</keyword>
<proteinExistence type="predicted"/>
<dbReference type="SMR" id="A0A8I7B905"/>
<organism evidence="11 12">
    <name type="scientific">Hordeum vulgare subsp. vulgare</name>
    <name type="common">Domesticated barley</name>
    <dbReference type="NCBI Taxonomy" id="112509"/>
    <lineage>
        <taxon>Eukaryota</taxon>
        <taxon>Viridiplantae</taxon>
        <taxon>Streptophyta</taxon>
        <taxon>Embryophyta</taxon>
        <taxon>Tracheophyta</taxon>
        <taxon>Spermatophyta</taxon>
        <taxon>Magnoliopsida</taxon>
        <taxon>Liliopsida</taxon>
        <taxon>Poales</taxon>
        <taxon>Poaceae</taxon>
        <taxon>BOP clade</taxon>
        <taxon>Pooideae</taxon>
        <taxon>Triticodae</taxon>
        <taxon>Triticeae</taxon>
        <taxon>Hordeinae</taxon>
        <taxon>Hordeum</taxon>
    </lineage>
</organism>